<feature type="region of interest" description="Disordered" evidence="1">
    <location>
        <begin position="255"/>
        <end position="274"/>
    </location>
</feature>
<proteinExistence type="predicted"/>
<name>A0ABU3BQZ4_9BACT</name>
<keyword evidence="3" id="KW-0732">Signal</keyword>
<accession>A0ABU3BQZ4</accession>
<evidence type="ECO:0000313" key="4">
    <source>
        <dbReference type="EMBL" id="MDT0631685.1"/>
    </source>
</evidence>
<feature type="compositionally biased region" description="Gly residues" evidence="1">
    <location>
        <begin position="260"/>
        <end position="269"/>
    </location>
</feature>
<feature type="chain" id="PRO_5046589734" evidence="3">
    <location>
        <begin position="23"/>
        <end position="606"/>
    </location>
</feature>
<organism evidence="4 5">
    <name type="scientific">Rubrivirga litoralis</name>
    <dbReference type="NCBI Taxonomy" id="3075598"/>
    <lineage>
        <taxon>Bacteria</taxon>
        <taxon>Pseudomonadati</taxon>
        <taxon>Rhodothermota</taxon>
        <taxon>Rhodothermia</taxon>
        <taxon>Rhodothermales</taxon>
        <taxon>Rubricoccaceae</taxon>
        <taxon>Rubrivirga</taxon>
    </lineage>
</organism>
<gene>
    <name evidence="4" type="ORF">RM540_07975</name>
</gene>
<keyword evidence="2" id="KW-0472">Membrane</keyword>
<dbReference type="SUPFAM" id="SSF51445">
    <property type="entry name" value="(Trans)glycosidases"/>
    <property type="match status" value="1"/>
</dbReference>
<feature type="transmembrane region" description="Helical" evidence="2">
    <location>
        <begin position="367"/>
        <end position="385"/>
    </location>
</feature>
<feature type="transmembrane region" description="Helical" evidence="2">
    <location>
        <begin position="570"/>
        <end position="590"/>
    </location>
</feature>
<keyword evidence="2" id="KW-0812">Transmembrane</keyword>
<reference evidence="4 5" key="1">
    <citation type="submission" date="2023-09" db="EMBL/GenBank/DDBJ databases">
        <authorList>
            <person name="Rey-Velasco X."/>
        </authorList>
    </citation>
    <scope>NUCLEOTIDE SEQUENCE [LARGE SCALE GENOMIC DNA]</scope>
    <source>
        <strain evidence="4 5">F394</strain>
    </source>
</reference>
<feature type="transmembrane region" description="Helical" evidence="2">
    <location>
        <begin position="503"/>
        <end position="525"/>
    </location>
</feature>
<keyword evidence="5" id="KW-1185">Reference proteome</keyword>
<sequence length="606" mass="63482">MLTPSAFRLLALLLLAAPPALAQAPAAPPDTARGGADSARVRTDVPAAPQTPAQQALARVRAAVADSSAFAPVGPHAPLPAALAGVVWAAPPDAAAAVDDLLAIRRAGARSVRTGLVEDPIVLEAATLLGLSLWQDLPVENLPAPFLVARTREVAGVLAEALDRARPYAAARHFGLAQGSDTSDRRARAYFEALTALVRERGAPGTQTYYTSRFIGDDRAGRTVDVVLLDARDRDPVAALRAWRARHETPVGLASVGAGVRPGRGGGWRTPGSEAAQGRALETAFNELGAVQPAPAVAFVYRWRDATDALPQDPSAEVAGTRFGLLAESGEPRPALDVASGFWSGSQRVFAFDAGAPVSRVPGVSPVLLLGWGLVLGLGVLYATVPRMGALVPRYFGRRDLYRDAVKRGFDLSVSETSGLAALLAFSAGVVGASTLRALGRTDTLSAATAGWPAGAQDRLIALIGQPLVLVLLLALGYGAWLLLNVVWLNVLAGRRRIRPGQALSLAVWCRWAWLPLMVVALVLASVDAGLATVLAPTLLVVAVLIEVVAGYRMAWDLQSIKAVPPTRAVLFGFGLPFVLALGGLVWVALVSRDEAAFLWHLATRA</sequence>
<protein>
    <submittedName>
        <fullName evidence="4">Uncharacterized protein</fullName>
    </submittedName>
</protein>
<dbReference type="RefSeq" id="WP_311663026.1">
    <property type="nucleotide sequence ID" value="NZ_JAVRHT010000015.1"/>
</dbReference>
<dbReference type="Gene3D" id="3.20.20.80">
    <property type="entry name" value="Glycosidases"/>
    <property type="match status" value="1"/>
</dbReference>
<feature type="transmembrane region" description="Helical" evidence="2">
    <location>
        <begin position="531"/>
        <end position="550"/>
    </location>
</feature>
<keyword evidence="2" id="KW-1133">Transmembrane helix</keyword>
<comment type="caution">
    <text evidence="4">The sequence shown here is derived from an EMBL/GenBank/DDBJ whole genome shotgun (WGS) entry which is preliminary data.</text>
</comment>
<evidence type="ECO:0000256" key="2">
    <source>
        <dbReference type="SAM" id="Phobius"/>
    </source>
</evidence>
<feature type="transmembrane region" description="Helical" evidence="2">
    <location>
        <begin position="460"/>
        <end position="491"/>
    </location>
</feature>
<feature type="signal peptide" evidence="3">
    <location>
        <begin position="1"/>
        <end position="22"/>
    </location>
</feature>
<dbReference type="EMBL" id="JAVRHT010000015">
    <property type="protein sequence ID" value="MDT0631685.1"/>
    <property type="molecule type" value="Genomic_DNA"/>
</dbReference>
<feature type="transmembrane region" description="Helical" evidence="2">
    <location>
        <begin position="420"/>
        <end position="440"/>
    </location>
</feature>
<dbReference type="InterPro" id="IPR017853">
    <property type="entry name" value="GH"/>
</dbReference>
<dbReference type="Proteomes" id="UP001267426">
    <property type="component" value="Unassembled WGS sequence"/>
</dbReference>
<evidence type="ECO:0000313" key="5">
    <source>
        <dbReference type="Proteomes" id="UP001267426"/>
    </source>
</evidence>
<evidence type="ECO:0000256" key="3">
    <source>
        <dbReference type="SAM" id="SignalP"/>
    </source>
</evidence>
<evidence type="ECO:0000256" key="1">
    <source>
        <dbReference type="SAM" id="MobiDB-lite"/>
    </source>
</evidence>